<evidence type="ECO:0000256" key="4">
    <source>
        <dbReference type="ARBA" id="ARBA00020831"/>
    </source>
</evidence>
<dbReference type="RefSeq" id="XP_008711706.1">
    <property type="nucleotide sequence ID" value="XM_008713484.1"/>
</dbReference>
<evidence type="ECO:0000313" key="17">
    <source>
        <dbReference type="Proteomes" id="UP000030752"/>
    </source>
</evidence>
<keyword evidence="5 14" id="KW-0337">GPI-anchor biosynthesis</keyword>
<evidence type="ECO:0000256" key="6">
    <source>
        <dbReference type="ARBA" id="ARBA00022679"/>
    </source>
</evidence>
<comment type="subcellular location">
    <subcellularLocation>
        <location evidence="1 14">Endoplasmic reticulum membrane</location>
        <topology evidence="1 14">Multi-pass membrane protein</topology>
    </subcellularLocation>
</comment>
<evidence type="ECO:0000256" key="8">
    <source>
        <dbReference type="ARBA" id="ARBA00022824"/>
    </source>
</evidence>
<evidence type="ECO:0000313" key="16">
    <source>
        <dbReference type="EMBL" id="ETN46994.1"/>
    </source>
</evidence>
<dbReference type="eggNOG" id="KOG2124">
    <property type="taxonomic scope" value="Eukaryota"/>
</dbReference>
<accession>W2SGJ4</accession>
<feature type="transmembrane region" description="Helical" evidence="14">
    <location>
        <begin position="585"/>
        <end position="602"/>
    </location>
</feature>
<keyword evidence="7 14" id="KW-0812">Transmembrane</keyword>
<dbReference type="EMBL" id="KB822711">
    <property type="protein sequence ID" value="ETN46994.1"/>
    <property type="molecule type" value="Genomic_DNA"/>
</dbReference>
<dbReference type="GeneID" id="19968523"/>
<dbReference type="InterPro" id="IPR017852">
    <property type="entry name" value="GPI_EtnP_transferase_1_C"/>
</dbReference>
<feature type="transmembrane region" description="Helical" evidence="14">
    <location>
        <begin position="831"/>
        <end position="852"/>
    </location>
</feature>
<dbReference type="OrthoDB" id="2748310at2759"/>
<evidence type="ECO:0000256" key="3">
    <source>
        <dbReference type="ARBA" id="ARBA00008400"/>
    </source>
</evidence>
<gene>
    <name evidence="16" type="ORF">HMPREF1541_01184</name>
</gene>
<evidence type="ECO:0000256" key="9">
    <source>
        <dbReference type="ARBA" id="ARBA00022989"/>
    </source>
</evidence>
<dbReference type="Pfam" id="PF04987">
    <property type="entry name" value="PigN"/>
    <property type="match status" value="1"/>
</dbReference>
<reference evidence="16 17" key="1">
    <citation type="submission" date="2013-03" db="EMBL/GenBank/DDBJ databases">
        <title>The Genome Sequence of Phialophora europaea CBS 101466.</title>
        <authorList>
            <consortium name="The Broad Institute Genomics Platform"/>
            <person name="Cuomo C."/>
            <person name="de Hoog S."/>
            <person name="Gorbushina A."/>
            <person name="Walker B."/>
            <person name="Young S.K."/>
            <person name="Zeng Q."/>
            <person name="Gargeya S."/>
            <person name="Fitzgerald M."/>
            <person name="Haas B."/>
            <person name="Abouelleil A."/>
            <person name="Allen A.W."/>
            <person name="Alvarado L."/>
            <person name="Arachchi H.M."/>
            <person name="Berlin A.M."/>
            <person name="Chapman S.B."/>
            <person name="Gainer-Dewar J."/>
            <person name="Goldberg J."/>
            <person name="Griggs A."/>
            <person name="Gujja S."/>
            <person name="Hansen M."/>
            <person name="Howarth C."/>
            <person name="Imamovic A."/>
            <person name="Ireland A."/>
            <person name="Larimer J."/>
            <person name="McCowan C."/>
            <person name="Murphy C."/>
            <person name="Pearson M."/>
            <person name="Poon T.W."/>
            <person name="Priest M."/>
            <person name="Roberts A."/>
            <person name="Saif S."/>
            <person name="Shea T."/>
            <person name="Sisk P."/>
            <person name="Sykes S."/>
            <person name="Wortman J."/>
            <person name="Nusbaum C."/>
            <person name="Birren B."/>
        </authorList>
    </citation>
    <scope>NUCLEOTIDE SEQUENCE [LARGE SCALE GENOMIC DNA]</scope>
    <source>
        <strain evidence="16 17">CBS 101466</strain>
    </source>
</reference>
<dbReference type="FunFam" id="3.40.720.10:FF:000015">
    <property type="entry name" value="GPI ethanolamine phosphate transferase 1"/>
    <property type="match status" value="1"/>
</dbReference>
<dbReference type="AlphaFoldDB" id="W2SGJ4"/>
<sequence length="999" mass="110132">MARLGRGGFLVLAAVFHFVYIFSIFDIYFVSPLVHGMQAHRVVQDQAPAKRLVLYVGDGLRADKAFQSHPDPSPADPANADLTPRPLAPFLRSRVLEHGTFGMSHTRVPTESRPGHVALIAGLYEDVSAVTTGWKMNPVDFDSVFNRSQHTWSWGSPDILPMFSEGAVPGRVDADYYPPEFEDFSTDAVALDIWVFDKVKAMFEEAKTNSTLNAMLRQEKIVFFLHLLGLDTTGHSYRPYSKEYLHNIKIVDQGVEEITKLIDAFYADDETAYVFTADHGMSDWGSHGDGHPDNTRTPLISWGSGVAKPNIHPNGDAPGHEDGVSHDWNLNNVQRHDVAQADVAALMAYLAGIEFPVNSVGELPLSYLAATTEAKAAAALANVKEVLEMYNVKEAEKKATAMQYKPYSGFAQTDGSASDRIANIEQNIASGEHELAINQTAVLFQDAIQGLRYLQTYDWLFLRALITMGYLGWIAYALSTVIDLHVTQGSTSGERTLTSNIAFSSVLVLLYASFIVDRSPIQYYLYALFPVFFWEEVFARRNGCIAGFKILLGQMQSPTANATLVIQFVLFLAVVEALVQSYFHRIIFTICYCLAAFWPSLYGPDFVAQHSKILLVWAAGCLGLGTFTLLPVIKIENANTITFGGLLMLAAGVGYVLFEQSITAQSRSGKAASGQTSALSRAFMGLQLGVILLTVLVSHSSVLSLQAKKGLPLGNQVIGWLCLVASLTLPFAHRFAPNNHYLHRLMVIFLTFAPTFIILTISYEGLFYFTFGATLLTWIRLEHAIFRFHNKPTAKPVHQNGTVITSTTPSAADITPRKTYRTLTLADFRTSLFFFFLLQSAFFSTGNIASISSFSLDAVYRLIPVFDPFSQGALLILKIMVPFALISAALGILNRRVGLQSSALFMVVMAISDLMTLNFFWMVRDEGSWLEIGTTISHFVIASLIGVFVAALEGLSEVLIRGVEVDSDDFEKELEKGGVERVGNGSVQKISVDERLAIE</sequence>
<comment type="similarity">
    <text evidence="3 14">Belongs to the PIGG/PIGN/PIGO family. PIGN subfamily.</text>
</comment>
<dbReference type="UniPathway" id="UPA00196"/>
<feature type="transmembrane region" description="Helical" evidence="14">
    <location>
        <begin position="639"/>
        <end position="658"/>
    </location>
</feature>
<comment type="pathway">
    <text evidence="2 14">Glycolipid biosynthesis; glycosylphosphatidylinositol-anchor biosynthesis.</text>
</comment>
<dbReference type="GO" id="GO:0006506">
    <property type="term" value="P:GPI anchor biosynthetic process"/>
    <property type="evidence" value="ECO:0007669"/>
    <property type="project" value="UniProtKB-UniPathway"/>
</dbReference>
<dbReference type="InterPro" id="IPR017850">
    <property type="entry name" value="Alkaline_phosphatase_core_sf"/>
</dbReference>
<dbReference type="Pfam" id="PF01663">
    <property type="entry name" value="Phosphodiest"/>
    <property type="match status" value="1"/>
</dbReference>
<dbReference type="PANTHER" id="PTHR12250:SF0">
    <property type="entry name" value="GPI ETHANOLAMINE PHOSPHATE TRANSFERASE 1"/>
    <property type="match status" value="1"/>
</dbReference>
<name>W2SGJ4_CYPE1</name>
<comment type="function">
    <text evidence="13 14">Ethanolamine phosphate transferase involved in glycosylphosphatidylinositol-anchor biosynthesis. Transfers ethanolamine phosphate to the first alpha-1,4-linked mannose of the glycosylphosphatidylinositol precursor of GPI-anchor.</text>
</comment>
<feature type="transmembrane region" description="Helical" evidence="14">
    <location>
        <begin position="459"/>
        <end position="484"/>
    </location>
</feature>
<feature type="domain" description="GPI ethanolamine phosphate transferase 1 C-terminal" evidence="15">
    <location>
        <begin position="449"/>
        <end position="928"/>
    </location>
</feature>
<keyword evidence="11" id="KW-0325">Glycoprotein</keyword>
<feature type="transmembrane region" description="Helical" evidence="14">
    <location>
        <begin position="741"/>
        <end position="759"/>
    </location>
</feature>
<dbReference type="GO" id="GO:0051377">
    <property type="term" value="F:mannose-ethanolamine phosphotransferase activity"/>
    <property type="evidence" value="ECO:0007669"/>
    <property type="project" value="UniProtKB-UniRule"/>
</dbReference>
<keyword evidence="17" id="KW-1185">Reference proteome</keyword>
<evidence type="ECO:0000256" key="2">
    <source>
        <dbReference type="ARBA" id="ARBA00004687"/>
    </source>
</evidence>
<feature type="transmembrane region" description="Helical" evidence="14">
    <location>
        <begin position="678"/>
        <end position="697"/>
    </location>
</feature>
<dbReference type="InParanoid" id="W2SGJ4"/>
<keyword evidence="12" id="KW-0961">Cell wall biogenesis/degradation</keyword>
<dbReference type="FunCoup" id="W2SGJ4">
    <property type="interactions" value="486"/>
</dbReference>
<dbReference type="InterPro" id="IPR002591">
    <property type="entry name" value="Phosphodiest/P_Trfase"/>
</dbReference>
<dbReference type="InterPro" id="IPR007070">
    <property type="entry name" value="GPI_EtnP_transferase_1"/>
</dbReference>
<keyword evidence="9 14" id="KW-1133">Transmembrane helix</keyword>
<feature type="transmembrane region" description="Helical" evidence="14">
    <location>
        <begin position="717"/>
        <end position="736"/>
    </location>
</feature>
<feature type="transmembrane region" description="Helical" evidence="14">
    <location>
        <begin position="614"/>
        <end position="633"/>
    </location>
</feature>
<feature type="transmembrane region" description="Helical" evidence="14">
    <location>
        <begin position="904"/>
        <end position="923"/>
    </location>
</feature>
<evidence type="ECO:0000256" key="5">
    <source>
        <dbReference type="ARBA" id="ARBA00022502"/>
    </source>
</evidence>
<feature type="transmembrane region" description="Helical" evidence="14">
    <location>
        <begin position="929"/>
        <end position="952"/>
    </location>
</feature>
<dbReference type="InterPro" id="IPR037671">
    <property type="entry name" value="PIGN_N"/>
</dbReference>
<dbReference type="SUPFAM" id="SSF53649">
    <property type="entry name" value="Alkaline phosphatase-like"/>
    <property type="match status" value="1"/>
</dbReference>
<feature type="transmembrane region" description="Helical" evidence="14">
    <location>
        <begin position="7"/>
        <end position="30"/>
    </location>
</feature>
<evidence type="ECO:0000256" key="10">
    <source>
        <dbReference type="ARBA" id="ARBA00023136"/>
    </source>
</evidence>
<evidence type="ECO:0000256" key="14">
    <source>
        <dbReference type="RuleBase" id="RU367138"/>
    </source>
</evidence>
<feature type="transmembrane region" description="Helical" evidence="14">
    <location>
        <begin position="560"/>
        <end position="579"/>
    </location>
</feature>
<evidence type="ECO:0000256" key="11">
    <source>
        <dbReference type="ARBA" id="ARBA00023180"/>
    </source>
</evidence>
<evidence type="ECO:0000256" key="7">
    <source>
        <dbReference type="ARBA" id="ARBA00022692"/>
    </source>
</evidence>
<evidence type="ECO:0000256" key="13">
    <source>
        <dbReference type="ARBA" id="ARBA00024850"/>
    </source>
</evidence>
<dbReference type="EC" id="2.-.-.-" evidence="14"/>
<proteinExistence type="inferred from homology"/>
<evidence type="ECO:0000256" key="1">
    <source>
        <dbReference type="ARBA" id="ARBA00004477"/>
    </source>
</evidence>
<dbReference type="GO" id="GO:0005789">
    <property type="term" value="C:endoplasmic reticulum membrane"/>
    <property type="evidence" value="ECO:0007669"/>
    <property type="project" value="UniProtKB-SubCell"/>
</dbReference>
<dbReference type="GO" id="GO:0071555">
    <property type="term" value="P:cell wall organization"/>
    <property type="evidence" value="ECO:0007669"/>
    <property type="project" value="UniProtKB-KW"/>
</dbReference>
<dbReference type="VEuPathDB" id="FungiDB:HMPREF1541_01184"/>
<feature type="transmembrane region" description="Helical" evidence="14">
    <location>
        <begin position="496"/>
        <end position="515"/>
    </location>
</feature>
<dbReference type="HOGENOM" id="CLU_007676_0_0_1"/>
<keyword evidence="8 14" id="KW-0256">Endoplasmic reticulum</keyword>
<dbReference type="STRING" id="1220924.W2SGJ4"/>
<feature type="transmembrane region" description="Helical" evidence="14">
    <location>
        <begin position="872"/>
        <end position="892"/>
    </location>
</feature>
<dbReference type="Gene3D" id="3.40.720.10">
    <property type="entry name" value="Alkaline Phosphatase, subunit A"/>
    <property type="match status" value="1"/>
</dbReference>
<evidence type="ECO:0000259" key="15">
    <source>
        <dbReference type="Pfam" id="PF04987"/>
    </source>
</evidence>
<keyword evidence="6 14" id="KW-0808">Transferase</keyword>
<protein>
    <recommendedName>
        <fullName evidence="4 14">GPI ethanolamine phosphate transferase 1</fullName>
        <ecNumber evidence="14">2.-.-.-</ecNumber>
    </recommendedName>
</protein>
<dbReference type="CDD" id="cd16020">
    <property type="entry name" value="GPI_EPT_1"/>
    <property type="match status" value="1"/>
</dbReference>
<evidence type="ECO:0000256" key="12">
    <source>
        <dbReference type="ARBA" id="ARBA00023316"/>
    </source>
</evidence>
<dbReference type="PANTHER" id="PTHR12250">
    <property type="entry name" value="PHOSPHATIDYLINOSITOL GLYCAN, CLASS N"/>
    <property type="match status" value="1"/>
</dbReference>
<organism evidence="16 17">
    <name type="scientific">Cyphellophora europaea (strain CBS 101466)</name>
    <name type="common">Phialophora europaea</name>
    <dbReference type="NCBI Taxonomy" id="1220924"/>
    <lineage>
        <taxon>Eukaryota</taxon>
        <taxon>Fungi</taxon>
        <taxon>Dikarya</taxon>
        <taxon>Ascomycota</taxon>
        <taxon>Pezizomycotina</taxon>
        <taxon>Eurotiomycetes</taxon>
        <taxon>Chaetothyriomycetidae</taxon>
        <taxon>Chaetothyriales</taxon>
        <taxon>Cyphellophoraceae</taxon>
        <taxon>Cyphellophora</taxon>
    </lineage>
</organism>
<dbReference type="Proteomes" id="UP000030752">
    <property type="component" value="Unassembled WGS sequence"/>
</dbReference>
<keyword evidence="10 14" id="KW-0472">Membrane</keyword>